<feature type="domain" description="Nudix hydrolase" evidence="24">
    <location>
        <begin position="43"/>
        <end position="171"/>
    </location>
</feature>
<comment type="catalytic activity">
    <reaction evidence="21">
        <text>O(6)-methyl-dGTP + H2O = O(6)-methyl-dGMP + diphosphate + H(+)</text>
        <dbReference type="Rhea" id="RHEA:67600"/>
        <dbReference type="ChEBI" id="CHEBI:15377"/>
        <dbReference type="ChEBI" id="CHEBI:15378"/>
        <dbReference type="ChEBI" id="CHEBI:33019"/>
        <dbReference type="ChEBI" id="CHEBI:169974"/>
        <dbReference type="ChEBI" id="CHEBI:169975"/>
    </reaction>
    <physiologicalReaction direction="left-to-right" evidence="21">
        <dbReference type="Rhea" id="RHEA:67601"/>
    </physiologicalReaction>
</comment>
<evidence type="ECO:0000256" key="15">
    <source>
        <dbReference type="ARBA" id="ARBA00029673"/>
    </source>
</evidence>
<protein>
    <recommendedName>
        <fullName evidence="14">Oxidized purine nucleoside triphosphate hydrolase</fullName>
        <ecNumber evidence="13">3.6.1.56</ecNumber>
    </recommendedName>
    <alternativeName>
        <fullName evidence="18">2-hydroxy-dATP diphosphatase</fullName>
    </alternativeName>
    <alternativeName>
        <fullName evidence="17">7,8-dihydro-8-oxoguanine triphosphatase</fullName>
    </alternativeName>
    <alternativeName>
        <fullName evidence="16">8-oxo-dGTPase</fullName>
    </alternativeName>
    <alternativeName>
        <fullName evidence="19">Methylated purine nucleoside triphosphate hydrolase</fullName>
    </alternativeName>
    <alternativeName>
        <fullName evidence="15">Nucleoside diphosphate-linked moiety X motif 1</fullName>
    </alternativeName>
</protein>
<comment type="function">
    <text evidence="23">Oxidized purine nucleoside triphosphate hydrolase which is a prominent sanitizer of the oxidized nucleotide pool. Catalyzes the hydrolysis of 2-oxo-dATP (2-hydroxy-dATP) into 2-oxo-dAMP. Also has a significant hydrolase activity toward 2-oxo-ATP, 8-oxo-dGTP and 8-oxo-dATP. Through the hydrolysis of oxidized purine nucleoside triphosphates, prevents their incorporation into DNA and the subsequent transversions A:T to C:G and G:C to T:A. Also catalyzes the hydrolysis of methylated purine nucleoside triphosphate preventing their integration into DNA. Through this antimutagenic activity protects cells from oxidative stress.</text>
</comment>
<dbReference type="Gene3D" id="3.90.79.10">
    <property type="entry name" value="Nucleoside Triphosphate Pyrophosphohydrolase"/>
    <property type="match status" value="1"/>
</dbReference>
<evidence type="ECO:0000313" key="25">
    <source>
        <dbReference type="EMBL" id="CAH0368942.1"/>
    </source>
</evidence>
<comment type="catalytic activity">
    <reaction evidence="12">
        <text>2-oxo-ATP + H2O = 2-oxo-AMP + diphosphate + H(+)</text>
        <dbReference type="Rhea" id="RHEA:67392"/>
        <dbReference type="ChEBI" id="CHEBI:15377"/>
        <dbReference type="ChEBI" id="CHEBI:15378"/>
        <dbReference type="ChEBI" id="CHEBI:33019"/>
        <dbReference type="ChEBI" id="CHEBI:71395"/>
        <dbReference type="ChEBI" id="CHEBI:172878"/>
    </reaction>
    <physiologicalReaction direction="left-to-right" evidence="12">
        <dbReference type="Rhea" id="RHEA:67393"/>
    </physiologicalReaction>
</comment>
<dbReference type="GO" id="GO:0005737">
    <property type="term" value="C:cytoplasm"/>
    <property type="evidence" value="ECO:0007669"/>
    <property type="project" value="TreeGrafter"/>
</dbReference>
<comment type="catalytic activity">
    <reaction evidence="11">
        <text>8-oxo-dGTP + H2O = 8-oxo-dGMP + diphosphate + H(+)</text>
        <dbReference type="Rhea" id="RHEA:31575"/>
        <dbReference type="ChEBI" id="CHEBI:15377"/>
        <dbReference type="ChEBI" id="CHEBI:15378"/>
        <dbReference type="ChEBI" id="CHEBI:33019"/>
        <dbReference type="ChEBI" id="CHEBI:63224"/>
        <dbReference type="ChEBI" id="CHEBI:77896"/>
    </reaction>
    <physiologicalReaction direction="left-to-right" evidence="11">
        <dbReference type="Rhea" id="RHEA:31576"/>
    </physiologicalReaction>
</comment>
<evidence type="ECO:0000256" key="18">
    <source>
        <dbReference type="ARBA" id="ARBA00031927"/>
    </source>
</evidence>
<evidence type="ECO:0000256" key="4">
    <source>
        <dbReference type="ARBA" id="ARBA00011245"/>
    </source>
</evidence>
<comment type="catalytic activity">
    <reaction evidence="10">
        <text>2-oxo-dATP + H2O = 2-oxo-dAMP + diphosphate + H(+)</text>
        <dbReference type="Rhea" id="RHEA:31583"/>
        <dbReference type="ChEBI" id="CHEBI:15377"/>
        <dbReference type="ChEBI" id="CHEBI:15378"/>
        <dbReference type="ChEBI" id="CHEBI:33019"/>
        <dbReference type="ChEBI" id="CHEBI:63212"/>
        <dbReference type="ChEBI" id="CHEBI:77897"/>
        <dbReference type="EC" id="3.6.1.56"/>
    </reaction>
    <physiologicalReaction direction="left-to-right" evidence="10">
        <dbReference type="Rhea" id="RHEA:31584"/>
    </physiologicalReaction>
</comment>
<organism evidence="25 26">
    <name type="scientific">Pelagomonas calceolata</name>
    <dbReference type="NCBI Taxonomy" id="35677"/>
    <lineage>
        <taxon>Eukaryota</taxon>
        <taxon>Sar</taxon>
        <taxon>Stramenopiles</taxon>
        <taxon>Ochrophyta</taxon>
        <taxon>Pelagophyceae</taxon>
        <taxon>Pelagomonadales</taxon>
        <taxon>Pelagomonadaceae</taxon>
        <taxon>Pelagomonas</taxon>
    </lineage>
</organism>
<dbReference type="GO" id="GO:0008828">
    <property type="term" value="F:dATP diphosphatase activity"/>
    <property type="evidence" value="ECO:0007669"/>
    <property type="project" value="UniProtKB-EC"/>
</dbReference>
<comment type="cofactor">
    <cofactor evidence="1">
        <name>Mg(2+)</name>
        <dbReference type="ChEBI" id="CHEBI:18420"/>
    </cofactor>
</comment>
<dbReference type="PANTHER" id="PTHR43758:SF2">
    <property type="entry name" value="OXIDIZED PURINE NUCLEOSIDE TRIPHOSPHATE HYDROLASE"/>
    <property type="match status" value="1"/>
</dbReference>
<proteinExistence type="inferred from homology"/>
<dbReference type="PANTHER" id="PTHR43758">
    <property type="entry name" value="7,8-DIHYDRO-8-OXOGUANINE TRIPHOSPHATASE"/>
    <property type="match status" value="1"/>
</dbReference>
<evidence type="ECO:0000256" key="8">
    <source>
        <dbReference type="ARBA" id="ARBA00023242"/>
    </source>
</evidence>
<evidence type="ECO:0000256" key="3">
    <source>
        <dbReference type="ARBA" id="ARBA00005582"/>
    </source>
</evidence>
<evidence type="ECO:0000256" key="21">
    <source>
        <dbReference type="ARBA" id="ARBA00048894"/>
    </source>
</evidence>
<evidence type="ECO:0000256" key="11">
    <source>
        <dbReference type="ARBA" id="ARBA00024486"/>
    </source>
</evidence>
<keyword evidence="5" id="KW-0479">Metal-binding</keyword>
<accession>A0A8J2SKX9</accession>
<reference evidence="25" key="1">
    <citation type="submission" date="2021-11" db="EMBL/GenBank/DDBJ databases">
        <authorList>
            <consortium name="Genoscope - CEA"/>
            <person name="William W."/>
        </authorList>
    </citation>
    <scope>NUCLEOTIDE SEQUENCE</scope>
</reference>
<comment type="subunit">
    <text evidence="4">Monomer.</text>
</comment>
<evidence type="ECO:0000256" key="10">
    <source>
        <dbReference type="ARBA" id="ARBA00024459"/>
    </source>
</evidence>
<dbReference type="PRINTS" id="PR01403">
    <property type="entry name" value="8OXTPHPHTASE"/>
</dbReference>
<evidence type="ECO:0000256" key="16">
    <source>
        <dbReference type="ARBA" id="ARBA00030634"/>
    </source>
</evidence>
<evidence type="ECO:0000256" key="12">
    <source>
        <dbReference type="ARBA" id="ARBA00024596"/>
    </source>
</evidence>
<dbReference type="AlphaFoldDB" id="A0A8J2SKX9"/>
<evidence type="ECO:0000256" key="7">
    <source>
        <dbReference type="ARBA" id="ARBA00022842"/>
    </source>
</evidence>
<dbReference type="InterPro" id="IPR020084">
    <property type="entry name" value="NUDIX_hydrolase_CS"/>
</dbReference>
<name>A0A8J2SKX9_9STRA</name>
<dbReference type="InterPro" id="IPR015797">
    <property type="entry name" value="NUDIX_hydrolase-like_dom_sf"/>
</dbReference>
<evidence type="ECO:0000256" key="17">
    <source>
        <dbReference type="ARBA" id="ARBA00030682"/>
    </source>
</evidence>
<dbReference type="Proteomes" id="UP000789595">
    <property type="component" value="Unassembled WGS sequence"/>
</dbReference>
<dbReference type="OrthoDB" id="408303at2759"/>
<comment type="catalytic activity">
    <reaction evidence="22">
        <text>N(6)-methyl-dATP + H2O = N(6)-methyl-dAMP + diphosphate + H(+)</text>
        <dbReference type="Rhea" id="RHEA:67604"/>
        <dbReference type="ChEBI" id="CHEBI:15377"/>
        <dbReference type="ChEBI" id="CHEBI:15378"/>
        <dbReference type="ChEBI" id="CHEBI:33019"/>
        <dbReference type="ChEBI" id="CHEBI:169976"/>
        <dbReference type="ChEBI" id="CHEBI:172872"/>
    </reaction>
    <physiologicalReaction direction="left-to-right" evidence="22">
        <dbReference type="Rhea" id="RHEA:67605"/>
    </physiologicalReaction>
</comment>
<evidence type="ECO:0000256" key="14">
    <source>
        <dbReference type="ARBA" id="ARBA00026218"/>
    </source>
</evidence>
<dbReference type="InterPro" id="IPR000086">
    <property type="entry name" value="NUDIX_hydrolase_dom"/>
</dbReference>
<comment type="similarity">
    <text evidence="3">Belongs to the Nudix hydrolase family.</text>
</comment>
<dbReference type="SUPFAM" id="SSF55811">
    <property type="entry name" value="Nudix"/>
    <property type="match status" value="1"/>
</dbReference>
<sequence length="218" mass="24599">MAAYADARAAANSVLPLATDAPLYDKIRRRTREDGVEAIGSIKDYTLVECFRTHEGKRQLLLGMKKRGFGVGKWNGFGGKFDAGETVRDCALRELEEESGLVPERMEWRAQLLFTFRDSGKLMRVHVFAAEGFAGEPVETEEMAPRWFDVDAIPYAEMWHDDTFWLPRFLAGERFEGWFDYAAGGEATNRVLAHEVVPLPSSTPLKPPRADRNFISPP</sequence>
<evidence type="ECO:0000256" key="23">
    <source>
        <dbReference type="ARBA" id="ARBA00053094"/>
    </source>
</evidence>
<evidence type="ECO:0000256" key="20">
    <source>
        <dbReference type="ARBA" id="ARBA00048002"/>
    </source>
</evidence>
<comment type="subcellular location">
    <subcellularLocation>
        <location evidence="2">Nucleus</location>
    </subcellularLocation>
</comment>
<gene>
    <name evidence="25" type="ORF">PECAL_2P20430</name>
</gene>
<dbReference type="EMBL" id="CAKKNE010000002">
    <property type="protein sequence ID" value="CAH0368942.1"/>
    <property type="molecule type" value="Genomic_DNA"/>
</dbReference>
<evidence type="ECO:0000256" key="13">
    <source>
        <dbReference type="ARBA" id="ARBA00026103"/>
    </source>
</evidence>
<evidence type="ECO:0000256" key="9">
    <source>
        <dbReference type="ARBA" id="ARBA00024448"/>
    </source>
</evidence>
<dbReference type="Pfam" id="PF00293">
    <property type="entry name" value="NUDIX"/>
    <property type="match status" value="1"/>
</dbReference>
<keyword evidence="8" id="KW-0539">Nucleus</keyword>
<evidence type="ECO:0000256" key="6">
    <source>
        <dbReference type="ARBA" id="ARBA00022801"/>
    </source>
</evidence>
<dbReference type="GO" id="GO:0046872">
    <property type="term" value="F:metal ion binding"/>
    <property type="evidence" value="ECO:0007669"/>
    <property type="project" value="UniProtKB-KW"/>
</dbReference>
<dbReference type="CDD" id="cd03427">
    <property type="entry name" value="NUDIX_MTH1_Nudt1"/>
    <property type="match status" value="1"/>
</dbReference>
<evidence type="ECO:0000313" key="26">
    <source>
        <dbReference type="Proteomes" id="UP000789595"/>
    </source>
</evidence>
<dbReference type="EC" id="3.6.1.56" evidence="13"/>
<evidence type="ECO:0000256" key="2">
    <source>
        <dbReference type="ARBA" id="ARBA00004123"/>
    </source>
</evidence>
<dbReference type="GO" id="GO:0042262">
    <property type="term" value="P:DNA protection"/>
    <property type="evidence" value="ECO:0007669"/>
    <property type="project" value="InterPro"/>
</dbReference>
<comment type="catalytic activity">
    <reaction evidence="9">
        <text>8-oxo-dATP + H2O = 8-oxo-dAMP + diphosphate + H(+)</text>
        <dbReference type="Rhea" id="RHEA:65396"/>
        <dbReference type="ChEBI" id="CHEBI:15377"/>
        <dbReference type="ChEBI" id="CHEBI:15378"/>
        <dbReference type="ChEBI" id="CHEBI:33019"/>
        <dbReference type="ChEBI" id="CHEBI:71361"/>
        <dbReference type="ChEBI" id="CHEBI:172871"/>
    </reaction>
    <physiologicalReaction direction="left-to-right" evidence="9">
        <dbReference type="Rhea" id="RHEA:65397"/>
    </physiologicalReaction>
</comment>
<keyword evidence="6" id="KW-0378">Hydrolase</keyword>
<dbReference type="PROSITE" id="PS51462">
    <property type="entry name" value="NUDIX"/>
    <property type="match status" value="1"/>
</dbReference>
<comment type="catalytic activity">
    <reaction evidence="20">
        <text>N(6)-methyl-ATP + H2O = N(6)-methyl-AMP + diphosphate + H(+)</text>
        <dbReference type="Rhea" id="RHEA:67608"/>
        <dbReference type="ChEBI" id="CHEBI:15377"/>
        <dbReference type="ChEBI" id="CHEBI:15378"/>
        <dbReference type="ChEBI" id="CHEBI:33019"/>
        <dbReference type="ChEBI" id="CHEBI:144842"/>
        <dbReference type="ChEBI" id="CHEBI:172873"/>
    </reaction>
    <physiologicalReaction direction="left-to-right" evidence="20">
        <dbReference type="Rhea" id="RHEA:67609"/>
    </physiologicalReaction>
</comment>
<keyword evidence="26" id="KW-1185">Reference proteome</keyword>
<evidence type="ECO:0000259" key="24">
    <source>
        <dbReference type="PROSITE" id="PS51462"/>
    </source>
</evidence>
<dbReference type="GO" id="GO:0008413">
    <property type="term" value="F:8-oxo-7,8-dihydroguanosine triphosphate pyrophosphatase activity"/>
    <property type="evidence" value="ECO:0007669"/>
    <property type="project" value="InterPro"/>
</dbReference>
<evidence type="ECO:0000256" key="5">
    <source>
        <dbReference type="ARBA" id="ARBA00022723"/>
    </source>
</evidence>
<dbReference type="InterPro" id="IPR003563">
    <property type="entry name" value="8ODP"/>
</dbReference>
<evidence type="ECO:0000256" key="1">
    <source>
        <dbReference type="ARBA" id="ARBA00001946"/>
    </source>
</evidence>
<evidence type="ECO:0000256" key="19">
    <source>
        <dbReference type="ARBA" id="ARBA00032071"/>
    </source>
</evidence>
<keyword evidence="7" id="KW-0460">Magnesium</keyword>
<comment type="caution">
    <text evidence="25">The sequence shown here is derived from an EMBL/GenBank/DDBJ whole genome shotgun (WGS) entry which is preliminary data.</text>
</comment>
<dbReference type="PROSITE" id="PS00893">
    <property type="entry name" value="NUDIX_BOX"/>
    <property type="match status" value="1"/>
</dbReference>
<evidence type="ECO:0000256" key="22">
    <source>
        <dbReference type="ARBA" id="ARBA00049032"/>
    </source>
</evidence>
<dbReference type="GO" id="GO:0005634">
    <property type="term" value="C:nucleus"/>
    <property type="evidence" value="ECO:0007669"/>
    <property type="project" value="UniProtKB-SubCell"/>
</dbReference>